<dbReference type="Proteomes" id="UP000585665">
    <property type="component" value="Unassembled WGS sequence"/>
</dbReference>
<dbReference type="Gene3D" id="3.40.50.12580">
    <property type="match status" value="1"/>
</dbReference>
<sequence>MRIVFPYIAQPHQTLHSLPIAMEMAGRHPNTQIHIACTTQAHLDYARYLASFYPDTNVQFDLLRLPSVLRKRVETHGPNALSKILSLAMNKKYFSSFQAIVVPERTSLYLRRMGLRGPRLIWTRHGAGDRAIGFARDVREFDFVLLSGRKVERRLLADGSLRPGHYVTGIYAKFDMVQRMESRPPQLFDNTRPTILYNPHFNRALSSWPRFGLDTLDFFAEQTRFNVIFAPHYRLFDQNRELGRRIMRRYAKHGHMIIDPGSTRSIDMTYTRAADLYLGDVSSQIAEFLIKPRPCLFLNSHAQDWEDNPNYQFWNLGQVLTDVDRLDWALERAFIAQPQFLQRQREYIRETFEFEDEGPTAPVGADAIVHYLRETALNAS</sequence>
<organism evidence="1 2">
    <name type="scientific">Ameyamaea chiangmaiensis</name>
    <dbReference type="NCBI Taxonomy" id="442969"/>
    <lineage>
        <taxon>Bacteria</taxon>
        <taxon>Pseudomonadati</taxon>
        <taxon>Pseudomonadota</taxon>
        <taxon>Alphaproteobacteria</taxon>
        <taxon>Acetobacterales</taxon>
        <taxon>Acetobacteraceae</taxon>
        <taxon>Ameyamaea</taxon>
    </lineage>
</organism>
<dbReference type="EMBL" id="JABXXR010000079">
    <property type="protein sequence ID" value="NVN40966.1"/>
    <property type="molecule type" value="Genomic_DNA"/>
</dbReference>
<reference evidence="1 2" key="1">
    <citation type="submission" date="2020-06" db="EMBL/GenBank/DDBJ databases">
        <title>Description of novel acetic acid bacteria.</title>
        <authorList>
            <person name="Sombolestani A."/>
        </authorList>
    </citation>
    <scope>NUCLEOTIDE SEQUENCE [LARGE SCALE GENOMIC DNA]</scope>
    <source>
        <strain evidence="1 2">LMG 27010</strain>
    </source>
</reference>
<proteinExistence type="predicted"/>
<name>A0A850PFE5_9PROT</name>
<evidence type="ECO:0000313" key="2">
    <source>
        <dbReference type="Proteomes" id="UP000585665"/>
    </source>
</evidence>
<dbReference type="AlphaFoldDB" id="A0A850PFE5"/>
<protein>
    <submittedName>
        <fullName evidence="1">Sensor domain-containing protein</fullName>
    </submittedName>
</protein>
<evidence type="ECO:0000313" key="1">
    <source>
        <dbReference type="EMBL" id="NVN40966.1"/>
    </source>
</evidence>
<dbReference type="RefSeq" id="WP_176613892.1">
    <property type="nucleotide sequence ID" value="NZ_JABXXR010000079.1"/>
</dbReference>
<accession>A0A850PFE5</accession>
<dbReference type="SUPFAM" id="SSF53756">
    <property type="entry name" value="UDP-Glycosyltransferase/glycogen phosphorylase"/>
    <property type="match status" value="1"/>
</dbReference>
<keyword evidence="2" id="KW-1185">Reference proteome</keyword>
<comment type="caution">
    <text evidence="1">The sequence shown here is derived from an EMBL/GenBank/DDBJ whole genome shotgun (WGS) entry which is preliminary data.</text>
</comment>
<gene>
    <name evidence="1" type="ORF">HUK82_10410</name>
</gene>
<dbReference type="InterPro" id="IPR043148">
    <property type="entry name" value="TagF_C"/>
</dbReference>